<keyword evidence="5" id="KW-1185">Reference proteome</keyword>
<keyword evidence="2 3" id="KW-0040">ANK repeat</keyword>
<dbReference type="RefSeq" id="WP_151050289.1">
    <property type="nucleotide sequence ID" value="NZ_JAFCIS010000024.1"/>
</dbReference>
<dbReference type="GO" id="GO:0006396">
    <property type="term" value="P:RNA processing"/>
    <property type="evidence" value="ECO:0007669"/>
    <property type="project" value="TreeGrafter"/>
</dbReference>
<dbReference type="SUPFAM" id="SSF48403">
    <property type="entry name" value="Ankyrin repeat"/>
    <property type="match status" value="1"/>
</dbReference>
<dbReference type="AlphaFoldDB" id="A0A6P2NX62"/>
<gene>
    <name evidence="4" type="ORF">BDI24065_04789</name>
</gene>
<dbReference type="Proteomes" id="UP000494125">
    <property type="component" value="Unassembled WGS sequence"/>
</dbReference>
<dbReference type="SMART" id="SM00248">
    <property type="entry name" value="ANK"/>
    <property type="match status" value="3"/>
</dbReference>
<proteinExistence type="predicted"/>
<feature type="repeat" description="ANK" evidence="3">
    <location>
        <begin position="189"/>
        <end position="221"/>
    </location>
</feature>
<keyword evidence="1" id="KW-0677">Repeat</keyword>
<dbReference type="PANTHER" id="PTHR24141">
    <property type="entry name" value="2-5A-DEPENDENT RIBONUCLEASE"/>
    <property type="match status" value="1"/>
</dbReference>
<evidence type="ECO:0000256" key="2">
    <source>
        <dbReference type="ARBA" id="ARBA00023043"/>
    </source>
</evidence>
<accession>A0A6P2NX62</accession>
<dbReference type="PROSITE" id="PS50088">
    <property type="entry name" value="ANK_REPEAT"/>
    <property type="match status" value="2"/>
</dbReference>
<organism evidence="4 5">
    <name type="scientific">Burkholderia diffusa</name>
    <dbReference type="NCBI Taxonomy" id="488732"/>
    <lineage>
        <taxon>Bacteria</taxon>
        <taxon>Pseudomonadati</taxon>
        <taxon>Pseudomonadota</taxon>
        <taxon>Betaproteobacteria</taxon>
        <taxon>Burkholderiales</taxon>
        <taxon>Burkholderiaceae</taxon>
        <taxon>Burkholderia</taxon>
        <taxon>Burkholderia cepacia complex</taxon>
    </lineage>
</organism>
<name>A0A6P2NX62_9BURK</name>
<evidence type="ECO:0000313" key="4">
    <source>
        <dbReference type="EMBL" id="VWB99321.1"/>
    </source>
</evidence>
<protein>
    <submittedName>
        <fullName evidence="4">Putative ankyrin-repeat exported protein</fullName>
    </submittedName>
</protein>
<dbReference type="GO" id="GO:0004540">
    <property type="term" value="F:RNA nuclease activity"/>
    <property type="evidence" value="ECO:0007669"/>
    <property type="project" value="TreeGrafter"/>
</dbReference>
<evidence type="ECO:0000256" key="3">
    <source>
        <dbReference type="PROSITE-ProRule" id="PRU00023"/>
    </source>
</evidence>
<evidence type="ECO:0000313" key="5">
    <source>
        <dbReference type="Proteomes" id="UP000494125"/>
    </source>
</evidence>
<dbReference type="Gene3D" id="1.25.40.20">
    <property type="entry name" value="Ankyrin repeat-containing domain"/>
    <property type="match status" value="2"/>
</dbReference>
<dbReference type="EMBL" id="CABVPN010000025">
    <property type="protein sequence ID" value="VWB99321.1"/>
    <property type="molecule type" value="Genomic_DNA"/>
</dbReference>
<dbReference type="Pfam" id="PF12796">
    <property type="entry name" value="Ank_2"/>
    <property type="match status" value="1"/>
</dbReference>
<evidence type="ECO:0000256" key="1">
    <source>
        <dbReference type="ARBA" id="ARBA00022737"/>
    </source>
</evidence>
<sequence length="260" mass="28296">MKYSKVIAAGAVVAVIGLSSPFWWPTQAQETKMADFKRYPPEDFFTGQPLELARAIRDGNLEQVKALAPHTDLAALGNRKASLLSFAVQEAVPVKTDAANVRLQIVSELVRDGAKPEQPFGENGANVAYLAARADTPNLLKALLAGGMNPDLKYDGDTPLLFATCKDTLLPQMRVLVEHKANVNVRDSMKETALFEATRLRQWDVVDYLLAHGADPSVKNDNGLAYAKVLGDELQQTPKGSPQQGRIEAIHKRLVAAGVR</sequence>
<reference evidence="4 5" key="1">
    <citation type="submission" date="2019-09" db="EMBL/GenBank/DDBJ databases">
        <authorList>
            <person name="Depoorter E."/>
        </authorList>
    </citation>
    <scope>NUCLEOTIDE SEQUENCE [LARGE SCALE GENOMIC DNA]</scope>
    <source>
        <strain evidence="4">LMG 24065</strain>
    </source>
</reference>
<dbReference type="InterPro" id="IPR002110">
    <property type="entry name" value="Ankyrin_rpt"/>
</dbReference>
<dbReference type="InterPro" id="IPR036770">
    <property type="entry name" value="Ankyrin_rpt-contain_sf"/>
</dbReference>
<feature type="repeat" description="ANK" evidence="3">
    <location>
        <begin position="155"/>
        <end position="188"/>
    </location>
</feature>
<dbReference type="PANTHER" id="PTHR24141:SF1">
    <property type="entry name" value="2-5A-DEPENDENT RIBONUCLEASE"/>
    <property type="match status" value="1"/>
</dbReference>
<dbReference type="GO" id="GO:0003723">
    <property type="term" value="F:RNA binding"/>
    <property type="evidence" value="ECO:0007669"/>
    <property type="project" value="TreeGrafter"/>
</dbReference>